<reference evidence="11" key="1">
    <citation type="submission" date="2016-10" db="EMBL/GenBank/DDBJ databases">
        <authorList>
            <person name="Varghese N."/>
            <person name="Submissions S."/>
        </authorList>
    </citation>
    <scope>NUCLEOTIDE SEQUENCE [LARGE SCALE GENOMIC DNA]</scope>
    <source>
        <strain evidence="11">DSM 45245</strain>
    </source>
</reference>
<comment type="cofactor">
    <cofactor evidence="2 8">
        <name>NAD(+)</name>
        <dbReference type="ChEBI" id="CHEBI:57540"/>
    </cofactor>
</comment>
<dbReference type="Proteomes" id="UP000242415">
    <property type="component" value="Unassembled WGS sequence"/>
</dbReference>
<evidence type="ECO:0000256" key="3">
    <source>
        <dbReference type="ARBA" id="ARBA00008178"/>
    </source>
</evidence>
<comment type="catalytic activity">
    <reaction evidence="1 8">
        <text>dTDP-alpha-D-glucose = dTDP-4-dehydro-6-deoxy-alpha-D-glucose + H2O</text>
        <dbReference type="Rhea" id="RHEA:17221"/>
        <dbReference type="ChEBI" id="CHEBI:15377"/>
        <dbReference type="ChEBI" id="CHEBI:57477"/>
        <dbReference type="ChEBI" id="CHEBI:57649"/>
        <dbReference type="EC" id="4.2.1.46"/>
    </reaction>
</comment>
<dbReference type="STRING" id="405436.SAMN05444365_104378"/>
<gene>
    <name evidence="10" type="ORF">SAMN05444365_104378</name>
</gene>
<dbReference type="InterPro" id="IPR005888">
    <property type="entry name" value="dTDP_Gluc_deHydtase"/>
</dbReference>
<dbReference type="OrthoDB" id="9801785at2"/>
<keyword evidence="6" id="KW-0520">NAD</keyword>
<dbReference type="SUPFAM" id="SSF51735">
    <property type="entry name" value="NAD(P)-binding Rossmann-fold domains"/>
    <property type="match status" value="1"/>
</dbReference>
<accession>A0A1H3P8G7</accession>
<protein>
    <recommendedName>
        <fullName evidence="5 8">dTDP-glucose 4,6-dehydratase</fullName>
        <ecNumber evidence="4 8">4.2.1.46</ecNumber>
    </recommendedName>
</protein>
<evidence type="ECO:0000256" key="4">
    <source>
        <dbReference type="ARBA" id="ARBA00011990"/>
    </source>
</evidence>
<dbReference type="CDD" id="cd05246">
    <property type="entry name" value="dTDP_GD_SDR_e"/>
    <property type="match status" value="1"/>
</dbReference>
<organism evidence="10 11">
    <name type="scientific">Micromonospora pattaloongensis</name>
    <dbReference type="NCBI Taxonomy" id="405436"/>
    <lineage>
        <taxon>Bacteria</taxon>
        <taxon>Bacillati</taxon>
        <taxon>Actinomycetota</taxon>
        <taxon>Actinomycetes</taxon>
        <taxon>Micromonosporales</taxon>
        <taxon>Micromonosporaceae</taxon>
        <taxon>Micromonospora</taxon>
    </lineage>
</organism>
<dbReference type="InterPro" id="IPR016040">
    <property type="entry name" value="NAD(P)-bd_dom"/>
</dbReference>
<evidence type="ECO:0000313" key="11">
    <source>
        <dbReference type="Proteomes" id="UP000242415"/>
    </source>
</evidence>
<evidence type="ECO:0000256" key="1">
    <source>
        <dbReference type="ARBA" id="ARBA00001539"/>
    </source>
</evidence>
<dbReference type="GO" id="GO:0008460">
    <property type="term" value="F:dTDP-glucose 4,6-dehydratase activity"/>
    <property type="evidence" value="ECO:0007669"/>
    <property type="project" value="UniProtKB-EC"/>
</dbReference>
<keyword evidence="11" id="KW-1185">Reference proteome</keyword>
<dbReference type="InterPro" id="IPR036291">
    <property type="entry name" value="NAD(P)-bd_dom_sf"/>
</dbReference>
<sequence>MRLLVTGGAGFIGSHYVRTLLSGGYPELPDAEVTVLDMLSYAGDRANLAPVAGDPRLRLVVGDVADAPLVDTLLPGVDAVVHFAAESHVDRAIARATPFTTTNVLGTQVLLDAATRHRVARFVQVSTDEVYGSVSAGAATEERALAPSNPYAASKAAADLMALAYHHTHGLPAIVTRGPNTYGPYQFPEKVVPLFVTNLLSGRPLPLYGDGAHTRSWLHVDDHCRGVQRALTDGAPGEVYHVGGGTPLSNRELTGRLLAAFGVGWEVVRQVPDRKGHDRRYCLDGTKLAELGYTPRVGFDAGLAETVAWYRDNPGWWKAARERAPLPPS</sequence>
<keyword evidence="7 8" id="KW-0456">Lyase</keyword>
<dbReference type="GO" id="GO:0009225">
    <property type="term" value="P:nucleotide-sugar metabolic process"/>
    <property type="evidence" value="ECO:0007669"/>
    <property type="project" value="InterPro"/>
</dbReference>
<evidence type="ECO:0000256" key="6">
    <source>
        <dbReference type="ARBA" id="ARBA00023027"/>
    </source>
</evidence>
<proteinExistence type="inferred from homology"/>
<dbReference type="NCBIfam" id="TIGR01181">
    <property type="entry name" value="dTDP_gluc_dehyt"/>
    <property type="match status" value="1"/>
</dbReference>
<evidence type="ECO:0000256" key="2">
    <source>
        <dbReference type="ARBA" id="ARBA00001911"/>
    </source>
</evidence>
<evidence type="ECO:0000256" key="7">
    <source>
        <dbReference type="ARBA" id="ARBA00023239"/>
    </source>
</evidence>
<evidence type="ECO:0000256" key="8">
    <source>
        <dbReference type="RuleBase" id="RU004473"/>
    </source>
</evidence>
<dbReference type="Gene3D" id="3.40.50.720">
    <property type="entry name" value="NAD(P)-binding Rossmann-like Domain"/>
    <property type="match status" value="1"/>
</dbReference>
<evidence type="ECO:0000256" key="5">
    <source>
        <dbReference type="ARBA" id="ARBA00016977"/>
    </source>
</evidence>
<dbReference type="EMBL" id="FNPH01000004">
    <property type="protein sequence ID" value="SDY97351.1"/>
    <property type="molecule type" value="Genomic_DNA"/>
</dbReference>
<evidence type="ECO:0000313" key="10">
    <source>
        <dbReference type="EMBL" id="SDY97351.1"/>
    </source>
</evidence>
<dbReference type="Gene3D" id="3.90.25.10">
    <property type="entry name" value="UDP-galactose 4-epimerase, domain 1"/>
    <property type="match status" value="1"/>
</dbReference>
<dbReference type="Pfam" id="PF16363">
    <property type="entry name" value="GDP_Man_Dehyd"/>
    <property type="match status" value="1"/>
</dbReference>
<dbReference type="RefSeq" id="WP_091556491.1">
    <property type="nucleotide sequence ID" value="NZ_FNPH01000004.1"/>
</dbReference>
<evidence type="ECO:0000259" key="9">
    <source>
        <dbReference type="Pfam" id="PF16363"/>
    </source>
</evidence>
<comment type="similarity">
    <text evidence="3 8">Belongs to the NAD(P)-dependent epimerase/dehydratase family. dTDP-glucose dehydratase subfamily.</text>
</comment>
<dbReference type="EC" id="4.2.1.46" evidence="4 8"/>
<dbReference type="PANTHER" id="PTHR43000">
    <property type="entry name" value="DTDP-D-GLUCOSE 4,6-DEHYDRATASE-RELATED"/>
    <property type="match status" value="1"/>
</dbReference>
<feature type="domain" description="NAD(P)-binding" evidence="9">
    <location>
        <begin position="4"/>
        <end position="306"/>
    </location>
</feature>
<name>A0A1H3P8G7_9ACTN</name>
<dbReference type="AlphaFoldDB" id="A0A1H3P8G7"/>